<keyword evidence="3" id="KW-1185">Reference proteome</keyword>
<name>A0A1M7KXN2_9BACT</name>
<sequence length="84" mass="8936">MKKVAFLLIGITAAVACGGSMVASHGPHLSPDVLPFYLFSAGNIIKPAETADPEPEKKYCNSNTETKESPCKVLLGSFSILNIR</sequence>
<proteinExistence type="predicted"/>
<feature type="signal peptide" evidence="1">
    <location>
        <begin position="1"/>
        <end position="16"/>
    </location>
</feature>
<dbReference type="PROSITE" id="PS51257">
    <property type="entry name" value="PROKAR_LIPOPROTEIN"/>
    <property type="match status" value="1"/>
</dbReference>
<dbReference type="AlphaFoldDB" id="A0A1M7KXN2"/>
<keyword evidence="1" id="KW-0732">Signal</keyword>
<reference evidence="2 3" key="1">
    <citation type="submission" date="2016-11" db="EMBL/GenBank/DDBJ databases">
        <authorList>
            <person name="Jaros S."/>
            <person name="Januszkiewicz K."/>
            <person name="Wedrychowicz H."/>
        </authorList>
    </citation>
    <scope>NUCLEOTIDE SEQUENCE [LARGE SCALE GENOMIC DNA]</scope>
    <source>
        <strain evidence="2 3">DSM 27406</strain>
    </source>
</reference>
<feature type="chain" id="PRO_5013382773" description="Lipoprotein" evidence="1">
    <location>
        <begin position="17"/>
        <end position="84"/>
    </location>
</feature>
<evidence type="ECO:0000256" key="1">
    <source>
        <dbReference type="SAM" id="SignalP"/>
    </source>
</evidence>
<dbReference type="EMBL" id="FRBL01000010">
    <property type="protein sequence ID" value="SHM70372.1"/>
    <property type="molecule type" value="Genomic_DNA"/>
</dbReference>
<evidence type="ECO:0000313" key="2">
    <source>
        <dbReference type="EMBL" id="SHM70372.1"/>
    </source>
</evidence>
<organism evidence="2 3">
    <name type="scientific">Chitinophaga jiangningensis</name>
    <dbReference type="NCBI Taxonomy" id="1419482"/>
    <lineage>
        <taxon>Bacteria</taxon>
        <taxon>Pseudomonadati</taxon>
        <taxon>Bacteroidota</taxon>
        <taxon>Chitinophagia</taxon>
        <taxon>Chitinophagales</taxon>
        <taxon>Chitinophagaceae</taxon>
        <taxon>Chitinophaga</taxon>
    </lineage>
</organism>
<dbReference type="STRING" id="1419482.SAMN05444266_11053"/>
<dbReference type="OrthoDB" id="9945744at2"/>
<evidence type="ECO:0008006" key="4">
    <source>
        <dbReference type="Google" id="ProtNLM"/>
    </source>
</evidence>
<evidence type="ECO:0000313" key="3">
    <source>
        <dbReference type="Proteomes" id="UP000184420"/>
    </source>
</evidence>
<accession>A0A1M7KXN2</accession>
<dbReference type="RefSeq" id="WP_143160088.1">
    <property type="nucleotide sequence ID" value="NZ_FRBL01000010.1"/>
</dbReference>
<gene>
    <name evidence="2" type="ORF">SAMN05444266_11053</name>
</gene>
<dbReference type="Proteomes" id="UP000184420">
    <property type="component" value="Unassembled WGS sequence"/>
</dbReference>
<protein>
    <recommendedName>
        <fullName evidence="4">Lipoprotein</fullName>
    </recommendedName>
</protein>